<reference evidence="2 3" key="1">
    <citation type="submission" date="2020-03" db="EMBL/GenBank/DDBJ databases">
        <title>Complete genome of Arcanobacterium buesumensis sp. nov. strain 2701.</title>
        <authorList>
            <person name="Borowiak M."/>
            <person name="Alssahen M."/>
            <person name="Laemmler C."/>
            <person name="Malorny B."/>
            <person name="Hassan A."/>
            <person name="Prenger-Berninghoff E."/>
            <person name="Ploetz M."/>
            <person name="Abdulmawjood A."/>
        </authorList>
    </citation>
    <scope>NUCLEOTIDE SEQUENCE [LARGE SCALE GENOMIC DNA]</scope>
    <source>
        <strain evidence="2 3">2701</strain>
    </source>
</reference>
<gene>
    <name evidence="2" type="ORF">HC352_06905</name>
</gene>
<accession>A0A6H2EMG8</accession>
<proteinExistence type="predicted"/>
<evidence type="ECO:0000313" key="2">
    <source>
        <dbReference type="EMBL" id="QJC22264.1"/>
    </source>
</evidence>
<protein>
    <submittedName>
        <fullName evidence="2">Uncharacterized protein</fullName>
    </submittedName>
</protein>
<dbReference type="AlphaFoldDB" id="A0A6H2EMG8"/>
<name>A0A6H2EMG8_9ACTO</name>
<dbReference type="EMBL" id="CP050804">
    <property type="protein sequence ID" value="QJC22264.1"/>
    <property type="molecule type" value="Genomic_DNA"/>
</dbReference>
<keyword evidence="1" id="KW-0472">Membrane</keyword>
<evidence type="ECO:0000256" key="1">
    <source>
        <dbReference type="SAM" id="Phobius"/>
    </source>
</evidence>
<organism evidence="2 3">
    <name type="scientific">Arcanobacterium buesumense</name>
    <dbReference type="NCBI Taxonomy" id="2722751"/>
    <lineage>
        <taxon>Bacteria</taxon>
        <taxon>Bacillati</taxon>
        <taxon>Actinomycetota</taxon>
        <taxon>Actinomycetes</taxon>
        <taxon>Actinomycetales</taxon>
        <taxon>Actinomycetaceae</taxon>
        <taxon>Arcanobacterium</taxon>
    </lineage>
</organism>
<keyword evidence="1" id="KW-1133">Transmembrane helix</keyword>
<feature type="transmembrane region" description="Helical" evidence="1">
    <location>
        <begin position="195"/>
        <end position="215"/>
    </location>
</feature>
<dbReference type="KEGG" id="arca:HC352_06905"/>
<keyword evidence="1" id="KW-0812">Transmembrane</keyword>
<dbReference type="Proteomes" id="UP000502298">
    <property type="component" value="Chromosome"/>
</dbReference>
<evidence type="ECO:0000313" key="3">
    <source>
        <dbReference type="Proteomes" id="UP000502298"/>
    </source>
</evidence>
<sequence length="270" mass="30030">MTTTDTEDAANQEWFATIGTELMRSQATDVFGQDIANDPLLLSVGVAHHVYTFSDKKDALRTPDTAFEESRMWVAPVVKGDSPVGVMTTEGSGAARRTNAKVVADPRLATEAAASRTETNMLVYDPELKAWFVYRDGMIEPGDSAGSGFVLGSITFETFIDHRRELIDNDNLPVVAPAKPLGPTMKQSHMTAERVIIVIAILTGLVIFSVAWLRWDQNKNDPYSKSNVRDTGDNTHRHRRNRWDPFAQARLLIHPQQSERATTPSMEETK</sequence>
<keyword evidence="3" id="KW-1185">Reference proteome</keyword>